<name>A0ABT2CGZ0_9ACTN</name>
<proteinExistence type="predicted"/>
<protein>
    <submittedName>
        <fullName evidence="2">Phosphotransferase</fullName>
    </submittedName>
</protein>
<reference evidence="2" key="1">
    <citation type="submission" date="2022-08" db="EMBL/GenBank/DDBJ databases">
        <authorList>
            <person name="Somphong A."/>
            <person name="Phongsopitanun W."/>
        </authorList>
    </citation>
    <scope>NUCLEOTIDE SEQUENCE</scope>
    <source>
        <strain evidence="2">LP05-1</strain>
    </source>
</reference>
<feature type="domain" description="Aminoglycoside phosphotransferase" evidence="1">
    <location>
        <begin position="155"/>
        <end position="223"/>
    </location>
</feature>
<comment type="caution">
    <text evidence="2">The sequence shown here is derived from an EMBL/GenBank/DDBJ whole genome shotgun (WGS) entry which is preliminary data.</text>
</comment>
<dbReference type="SUPFAM" id="SSF56112">
    <property type="entry name" value="Protein kinase-like (PK-like)"/>
    <property type="match status" value="1"/>
</dbReference>
<dbReference type="Gene3D" id="3.90.1200.10">
    <property type="match status" value="1"/>
</dbReference>
<dbReference type="EMBL" id="JANUGQ010000006">
    <property type="protein sequence ID" value="MCS0635986.1"/>
    <property type="molecule type" value="Genomic_DNA"/>
</dbReference>
<evidence type="ECO:0000313" key="3">
    <source>
        <dbReference type="Proteomes" id="UP001431313"/>
    </source>
</evidence>
<sequence length="262" mass="27897">MIERTEWQELPAPLRTAVERRAGGVVAAESVGEGLNCAAALVLATAEGRLFLKGVPETDRPGVAALEYEERVNGAVTAVAPRIRHVLRAGGWRGLLFDHVDGGHADLSPGSRDTEAVAGALARISGLRAPGLRVPPLAERFGALPAAGEAEALAGPYLLHTDTNPANLLVDGDGRAHVVDWAMPVLGPAWVDLAYTAVRLMECGHPPEAALGWLERFPAWRAAEPKAVEVFVAVTCRHWTAAIGTREAEPSNARFRRLLDGR</sequence>
<dbReference type="RefSeq" id="WP_258786938.1">
    <property type="nucleotide sequence ID" value="NZ_JANUGQ010000006.1"/>
</dbReference>
<accession>A0ABT2CGZ0</accession>
<keyword evidence="3" id="KW-1185">Reference proteome</keyword>
<dbReference type="Proteomes" id="UP001431313">
    <property type="component" value="Unassembled WGS sequence"/>
</dbReference>
<evidence type="ECO:0000259" key="1">
    <source>
        <dbReference type="Pfam" id="PF01636"/>
    </source>
</evidence>
<dbReference type="Pfam" id="PF01636">
    <property type="entry name" value="APH"/>
    <property type="match status" value="1"/>
</dbReference>
<dbReference type="InterPro" id="IPR011009">
    <property type="entry name" value="Kinase-like_dom_sf"/>
</dbReference>
<evidence type="ECO:0000313" key="2">
    <source>
        <dbReference type="EMBL" id="MCS0635986.1"/>
    </source>
</evidence>
<dbReference type="InterPro" id="IPR002575">
    <property type="entry name" value="Aminoglycoside_PTrfase"/>
</dbReference>
<organism evidence="2 3">
    <name type="scientific">Streptomyces pyxinae</name>
    <dbReference type="NCBI Taxonomy" id="2970734"/>
    <lineage>
        <taxon>Bacteria</taxon>
        <taxon>Bacillati</taxon>
        <taxon>Actinomycetota</taxon>
        <taxon>Actinomycetes</taxon>
        <taxon>Kitasatosporales</taxon>
        <taxon>Streptomycetaceae</taxon>
        <taxon>Streptomyces</taxon>
    </lineage>
</organism>
<gene>
    <name evidence="2" type="ORF">NX801_09975</name>
</gene>